<dbReference type="InParanoid" id="C8XER5"/>
<reference evidence="3" key="1">
    <citation type="submission" date="2009-09" db="EMBL/GenBank/DDBJ databases">
        <title>The complete genome of Nakamurella multipartita DSM 44233.</title>
        <authorList>
            <consortium name="US DOE Joint Genome Institute (JGI-PGF)"/>
            <person name="Lucas S."/>
            <person name="Copeland A."/>
            <person name="Lapidus A."/>
            <person name="Glavina del Rio T."/>
            <person name="Dalin E."/>
            <person name="Tice H."/>
            <person name="Bruce D."/>
            <person name="Goodwin L."/>
            <person name="Pitluck S."/>
            <person name="Kyrpides N."/>
            <person name="Mavromatis K."/>
            <person name="Ivanova N."/>
            <person name="Ovchinnikova G."/>
            <person name="Sims D."/>
            <person name="Meincke L."/>
            <person name="Brettin T."/>
            <person name="Detter J.C."/>
            <person name="Han C."/>
            <person name="Larimer F."/>
            <person name="Land M."/>
            <person name="Hauser L."/>
            <person name="Markowitz V."/>
            <person name="Cheng J.-F."/>
            <person name="Hugenholtz P."/>
            <person name="Woyke T."/>
            <person name="Wu D."/>
            <person name="Klenk H.-P."/>
            <person name="Eisen J.A."/>
        </authorList>
    </citation>
    <scope>NUCLEOTIDE SEQUENCE [LARGE SCALE GENOMIC DNA]</scope>
    <source>
        <strain evidence="3">ATCC 700099 / DSM 44233 / CIP 104796 / JCM 9543 / NBRC 105858 / Y-104</strain>
    </source>
</reference>
<gene>
    <name evidence="2" type="ordered locus">Namu_3491</name>
</gene>
<reference evidence="2 3" key="2">
    <citation type="journal article" date="2010" name="Stand. Genomic Sci.">
        <title>Complete genome sequence of Nakamurella multipartita type strain (Y-104).</title>
        <authorList>
            <person name="Tice H."/>
            <person name="Mayilraj S."/>
            <person name="Sims D."/>
            <person name="Lapidus A."/>
            <person name="Nolan M."/>
            <person name="Lucas S."/>
            <person name="Glavina Del Rio T."/>
            <person name="Copeland A."/>
            <person name="Cheng J.F."/>
            <person name="Meincke L."/>
            <person name="Bruce D."/>
            <person name="Goodwin L."/>
            <person name="Pitluck S."/>
            <person name="Ivanova N."/>
            <person name="Mavromatis K."/>
            <person name="Ovchinnikova G."/>
            <person name="Pati A."/>
            <person name="Chen A."/>
            <person name="Palaniappan K."/>
            <person name="Land M."/>
            <person name="Hauser L."/>
            <person name="Chang Y.J."/>
            <person name="Jeffries C.D."/>
            <person name="Detter J.C."/>
            <person name="Brettin T."/>
            <person name="Rohde M."/>
            <person name="Goker M."/>
            <person name="Bristow J."/>
            <person name="Eisen J.A."/>
            <person name="Markowitz V."/>
            <person name="Hugenholtz P."/>
            <person name="Kyrpides N.C."/>
            <person name="Klenk H.P."/>
            <person name="Chen F."/>
        </authorList>
    </citation>
    <scope>NUCLEOTIDE SEQUENCE [LARGE SCALE GENOMIC DNA]</scope>
    <source>
        <strain evidence="3">ATCC 700099 / DSM 44233 / CIP 104796 / JCM 9543 / NBRC 105858 / Y-104</strain>
    </source>
</reference>
<proteinExistence type="predicted"/>
<dbReference type="InterPro" id="IPR041657">
    <property type="entry name" value="HTH_17"/>
</dbReference>
<dbReference type="AlphaFoldDB" id="C8XER5"/>
<evidence type="ECO:0000259" key="1">
    <source>
        <dbReference type="Pfam" id="PF12728"/>
    </source>
</evidence>
<dbReference type="OrthoDB" id="4870800at2"/>
<keyword evidence="3" id="KW-1185">Reference proteome</keyword>
<accession>C8XER5</accession>
<evidence type="ECO:0000313" key="3">
    <source>
        <dbReference type="Proteomes" id="UP000002218"/>
    </source>
</evidence>
<feature type="domain" description="Helix-turn-helix" evidence="1">
    <location>
        <begin position="81"/>
        <end position="126"/>
    </location>
</feature>
<dbReference type="Pfam" id="PF12728">
    <property type="entry name" value="HTH_17"/>
    <property type="match status" value="1"/>
</dbReference>
<dbReference type="KEGG" id="nml:Namu_3491"/>
<name>C8XER5_NAKMY</name>
<evidence type="ECO:0000313" key="2">
    <source>
        <dbReference type="EMBL" id="ACV79816.1"/>
    </source>
</evidence>
<dbReference type="STRING" id="479431.Namu_3491"/>
<dbReference type="NCBIfam" id="TIGR01764">
    <property type="entry name" value="excise"/>
    <property type="match status" value="1"/>
</dbReference>
<dbReference type="RefSeq" id="WP_015748673.1">
    <property type="nucleotide sequence ID" value="NC_013235.1"/>
</dbReference>
<dbReference type="GO" id="GO:0003677">
    <property type="term" value="F:DNA binding"/>
    <property type="evidence" value="ECO:0007669"/>
    <property type="project" value="InterPro"/>
</dbReference>
<dbReference type="eggNOG" id="ENOG50346I6">
    <property type="taxonomic scope" value="Bacteria"/>
</dbReference>
<dbReference type="InterPro" id="IPR010093">
    <property type="entry name" value="SinI_DNA-bd"/>
</dbReference>
<dbReference type="HOGENOM" id="CLU_1935777_0_0_11"/>
<sequence length="130" mass="14360">MIRQFTEFIHGDQVIIPARYAYWLKRSCLDSIRPKVRGADPQLDQILQAISYAGLRWAESGSGTSVAPQAEPMQQSSETVSTATAASILGISDRAVRKAIAEGRLEATQVDGRYRINRNDVERARANRAA</sequence>
<protein>
    <submittedName>
        <fullName evidence="2">DNA binding domain protein, excisionase family</fullName>
    </submittedName>
</protein>
<dbReference type="EMBL" id="CP001737">
    <property type="protein sequence ID" value="ACV79816.1"/>
    <property type="molecule type" value="Genomic_DNA"/>
</dbReference>
<dbReference type="Proteomes" id="UP000002218">
    <property type="component" value="Chromosome"/>
</dbReference>
<organism evidence="2 3">
    <name type="scientific">Nakamurella multipartita (strain ATCC 700099 / DSM 44233 / CIP 104796 / JCM 9543 / NBRC 105858 / Y-104)</name>
    <name type="common">Microsphaera multipartita</name>
    <dbReference type="NCBI Taxonomy" id="479431"/>
    <lineage>
        <taxon>Bacteria</taxon>
        <taxon>Bacillati</taxon>
        <taxon>Actinomycetota</taxon>
        <taxon>Actinomycetes</taxon>
        <taxon>Nakamurellales</taxon>
        <taxon>Nakamurellaceae</taxon>
        <taxon>Nakamurella</taxon>
    </lineage>
</organism>